<proteinExistence type="predicted"/>
<accession>A0A6G4V683</accession>
<name>A0A6G4V683_9ACTN</name>
<evidence type="ECO:0000313" key="2">
    <source>
        <dbReference type="Proteomes" id="UP000472335"/>
    </source>
</evidence>
<dbReference type="Proteomes" id="UP000472335">
    <property type="component" value="Unassembled WGS sequence"/>
</dbReference>
<evidence type="ECO:0000313" key="1">
    <source>
        <dbReference type="EMBL" id="NGO09343.1"/>
    </source>
</evidence>
<reference evidence="1 2" key="1">
    <citation type="submission" date="2020-02" db="EMBL/GenBank/DDBJ databases">
        <title>Whole-genome analyses of novel actinobacteria.</title>
        <authorList>
            <person name="Sahin N."/>
            <person name="Gencbay T."/>
        </authorList>
    </citation>
    <scope>NUCLEOTIDE SEQUENCE [LARGE SCALE GENOMIC DNA]</scope>
    <source>
        <strain evidence="1 2">HC44</strain>
    </source>
</reference>
<protein>
    <submittedName>
        <fullName evidence="1">Uncharacterized protein</fullName>
    </submittedName>
</protein>
<comment type="caution">
    <text evidence="1">The sequence shown here is derived from an EMBL/GenBank/DDBJ whole genome shotgun (WGS) entry which is preliminary data.</text>
</comment>
<organism evidence="1 2">
    <name type="scientific">Streptomyces scabichelini</name>
    <dbReference type="NCBI Taxonomy" id="2711217"/>
    <lineage>
        <taxon>Bacteria</taxon>
        <taxon>Bacillati</taxon>
        <taxon>Actinomycetota</taxon>
        <taxon>Actinomycetes</taxon>
        <taxon>Kitasatosporales</taxon>
        <taxon>Streptomycetaceae</taxon>
        <taxon>Streptomyces</taxon>
    </lineage>
</organism>
<dbReference type="EMBL" id="JAAKZY010000048">
    <property type="protein sequence ID" value="NGO09343.1"/>
    <property type="molecule type" value="Genomic_DNA"/>
</dbReference>
<keyword evidence="2" id="KW-1185">Reference proteome</keyword>
<dbReference type="RefSeq" id="WP_165260213.1">
    <property type="nucleotide sequence ID" value="NZ_JAAKZY010000048.1"/>
</dbReference>
<sequence>MTIRSAAGAAPSARPLPLDRPDVSALLGDWLNTDRRAMSKGPLRLTVAARGTGIAVRVLGSIAADGRFAADRQPPDWGEVPAAVYTAPGAPSVASSFSAVYELGAFRTVLCAYHKTGILVATASSVPLDGGGPGTWTRSFFHPVGEGA</sequence>
<gene>
    <name evidence="1" type="ORF">G5C60_17490</name>
</gene>
<dbReference type="AlphaFoldDB" id="A0A6G4V683"/>